<dbReference type="SUPFAM" id="SSF56601">
    <property type="entry name" value="beta-lactamase/transpeptidase-like"/>
    <property type="match status" value="1"/>
</dbReference>
<evidence type="ECO:0000313" key="3">
    <source>
        <dbReference type="EMBL" id="WRP14304.1"/>
    </source>
</evidence>
<dbReference type="GO" id="GO:0016787">
    <property type="term" value="F:hydrolase activity"/>
    <property type="evidence" value="ECO:0007669"/>
    <property type="project" value="UniProtKB-KW"/>
</dbReference>
<dbReference type="Gene3D" id="3.40.710.10">
    <property type="entry name" value="DD-peptidase/beta-lactamase superfamily"/>
    <property type="match status" value="1"/>
</dbReference>
<dbReference type="Proteomes" id="UP001333102">
    <property type="component" value="Chromosome"/>
</dbReference>
<dbReference type="PANTHER" id="PTHR43283:SF11">
    <property type="entry name" value="BETA-LACTAMASE-RELATED DOMAIN-CONTAINING PROTEIN"/>
    <property type="match status" value="1"/>
</dbReference>
<keyword evidence="1 3" id="KW-0378">Hydrolase</keyword>
<dbReference type="InterPro" id="IPR050789">
    <property type="entry name" value="Diverse_Enzym_Activities"/>
</dbReference>
<dbReference type="PANTHER" id="PTHR43283">
    <property type="entry name" value="BETA-LACTAMASE-RELATED"/>
    <property type="match status" value="1"/>
</dbReference>
<proteinExistence type="predicted"/>
<accession>A0ABZ1BN89</accession>
<dbReference type="Pfam" id="PF00144">
    <property type="entry name" value="Beta-lactamase"/>
    <property type="match status" value="1"/>
</dbReference>
<dbReference type="InterPro" id="IPR001466">
    <property type="entry name" value="Beta-lactam-related"/>
</dbReference>
<organism evidence="3 4">
    <name type="scientific">Geochorda subterranea</name>
    <dbReference type="NCBI Taxonomy" id="3109564"/>
    <lineage>
        <taxon>Bacteria</taxon>
        <taxon>Bacillati</taxon>
        <taxon>Bacillota</taxon>
        <taxon>Limnochordia</taxon>
        <taxon>Limnochordales</taxon>
        <taxon>Geochordaceae</taxon>
        <taxon>Geochorda</taxon>
    </lineage>
</organism>
<evidence type="ECO:0000256" key="1">
    <source>
        <dbReference type="ARBA" id="ARBA00022801"/>
    </source>
</evidence>
<evidence type="ECO:0000313" key="4">
    <source>
        <dbReference type="Proteomes" id="UP001333102"/>
    </source>
</evidence>
<dbReference type="EMBL" id="CP141614">
    <property type="protein sequence ID" value="WRP14304.1"/>
    <property type="molecule type" value="Genomic_DNA"/>
</dbReference>
<feature type="domain" description="Beta-lactamase-related" evidence="2">
    <location>
        <begin position="22"/>
        <end position="361"/>
    </location>
</feature>
<keyword evidence="4" id="KW-1185">Reference proteome</keyword>
<sequence length="396" mass="43198">MAAGASIDETVRRYLRRDAGSGGAFAGAVIAVAKEGRVVLHEAWGAAELFDEDLRVLDEPRRMRPDTIFDLASVTKVAATTLALAALVDDAGLSLEDALQRFLPETAGTWLGQVELERLLTHRSGLPDWLPFYLLVDLDRPPEARRREAVRLIARLAAATDPGPPDVYSDLNFILLGQVVERVAGEALDAFVARRLYRPLGLSTVGYQPPAAWRGRIAATSIGNPFEVEMCRSRRFPLPLRRRPEDVAELREPRVLVGRPNDGNCRLALGGVSGHAGLFADALSLVTLGRMVLDEGTAGGTMPLLRPETVRRFTRDGLGWRRLPWSPVDGAYGHTGFTGTLLHIDPAHRMVVAVLTNRVHGPLPYVPSHAFLRPILEAVYGELTVTSPDSPPTVSR</sequence>
<reference evidence="4" key="1">
    <citation type="submission" date="2023-12" db="EMBL/GenBank/DDBJ databases">
        <title>Novel isolates from deep terrestrial aquifers shed light on the physiology and ecology of the class Limnochordia.</title>
        <authorList>
            <person name="Karnachuk O.V."/>
            <person name="Lukina A.P."/>
            <person name="Avakyan M.R."/>
            <person name="Kadnikov V."/>
            <person name="Begmatov S."/>
            <person name="Beletsky A.V."/>
            <person name="Mardanov A.V."/>
            <person name="Ravin N.V."/>
        </authorList>
    </citation>
    <scope>NUCLEOTIDE SEQUENCE [LARGE SCALE GENOMIC DNA]</scope>
    <source>
        <strain evidence="4">LN</strain>
    </source>
</reference>
<dbReference type="RefSeq" id="WP_324668614.1">
    <property type="nucleotide sequence ID" value="NZ_CP141614.1"/>
</dbReference>
<dbReference type="InterPro" id="IPR012338">
    <property type="entry name" value="Beta-lactam/transpept-like"/>
</dbReference>
<evidence type="ECO:0000259" key="2">
    <source>
        <dbReference type="Pfam" id="PF00144"/>
    </source>
</evidence>
<gene>
    <name evidence="3" type="ORF">VLY81_12905</name>
</gene>
<name>A0ABZ1BN89_9FIRM</name>
<protein>
    <submittedName>
        <fullName evidence="3">Serine hydrolase</fullName>
    </submittedName>
</protein>